<gene>
    <name evidence="1" type="ORF">A1OK_20025</name>
</gene>
<dbReference type="RefSeq" id="WP_016958571.1">
    <property type="nucleotide sequence ID" value="NZ_AJWN02000032.1"/>
</dbReference>
<name>A0A1E5CBG9_9GAMM</name>
<dbReference type="Gene3D" id="3.30.420.40">
    <property type="match status" value="1"/>
</dbReference>
<evidence type="ECO:0000313" key="1">
    <source>
        <dbReference type="EMBL" id="OEE62873.1"/>
    </source>
</evidence>
<accession>A0A1E5CBG9</accession>
<evidence type="ECO:0000313" key="2">
    <source>
        <dbReference type="Proteomes" id="UP000095039"/>
    </source>
</evidence>
<reference evidence="1 2" key="1">
    <citation type="journal article" date="2012" name="Science">
        <title>Ecological populations of bacteria act as socially cohesive units of antibiotic production and resistance.</title>
        <authorList>
            <person name="Cordero O.X."/>
            <person name="Wildschutte H."/>
            <person name="Kirkup B."/>
            <person name="Proehl S."/>
            <person name="Ngo L."/>
            <person name="Hussain F."/>
            <person name="Le Roux F."/>
            <person name="Mincer T."/>
            <person name="Polz M.F."/>
        </authorList>
    </citation>
    <scope>NUCLEOTIDE SEQUENCE [LARGE SCALE GENOMIC DNA]</scope>
    <source>
        <strain evidence="1 2">FF-454</strain>
    </source>
</reference>
<proteinExistence type="predicted"/>
<dbReference type="EMBL" id="AJWN02000032">
    <property type="protein sequence ID" value="OEE62873.1"/>
    <property type="molecule type" value="Genomic_DNA"/>
</dbReference>
<dbReference type="Pfam" id="PF06723">
    <property type="entry name" value="MreB_Mbl"/>
    <property type="match status" value="1"/>
</dbReference>
<sequence length="169" mass="18967">MLTRLIYAYGSTLYIQIWEERLRVLNAKTGKVFDEQPLIAWKPTGPVQKRIVAIGNAAQALKYDIDITVSNPFSHPRSLIADYTAGETIIHHAISQVTPRSFFSPKIQVILHPMEKIEGGLTDIEKKALRDMAYEAGAKNAYVYWGDTLPSQHLLNAGLKEIHIANIEP</sequence>
<dbReference type="Proteomes" id="UP000095039">
    <property type="component" value="Unassembled WGS sequence"/>
</dbReference>
<dbReference type="InterPro" id="IPR056546">
    <property type="entry name" value="MreB_MamK-like"/>
</dbReference>
<evidence type="ECO:0008006" key="3">
    <source>
        <dbReference type="Google" id="ProtNLM"/>
    </source>
</evidence>
<dbReference type="AlphaFoldDB" id="A0A1E5CBG9"/>
<keyword evidence="2" id="KW-1185">Reference proteome</keyword>
<protein>
    <recommendedName>
        <fullName evidence="3">Rod shape-determining protein MreB</fullName>
    </recommendedName>
</protein>
<organism evidence="1 2">
    <name type="scientific">Enterovibrio norvegicus FF-454</name>
    <dbReference type="NCBI Taxonomy" id="1185651"/>
    <lineage>
        <taxon>Bacteria</taxon>
        <taxon>Pseudomonadati</taxon>
        <taxon>Pseudomonadota</taxon>
        <taxon>Gammaproteobacteria</taxon>
        <taxon>Vibrionales</taxon>
        <taxon>Vibrionaceae</taxon>
        <taxon>Enterovibrio</taxon>
    </lineage>
</organism>
<comment type="caution">
    <text evidence="1">The sequence shown here is derived from an EMBL/GenBank/DDBJ whole genome shotgun (WGS) entry which is preliminary data.</text>
</comment>